<sequence>MKKIKFQLISAFFFSLLFLSCSQKEQNISSTASSEKNSICTASELGLSEADFSELTPKQREQRAANIKLSEFVSLKDSVYSLTISQKEAEAMGISEEMYKNALNEMKVANEAIAKCNKEGKPITLTDVKPSIQESKKKQHCF</sequence>
<feature type="chain" id="PRO_5043666569" description="Lipoprotein" evidence="1">
    <location>
        <begin position="24"/>
        <end position="142"/>
    </location>
</feature>
<evidence type="ECO:0000256" key="1">
    <source>
        <dbReference type="SAM" id="SignalP"/>
    </source>
</evidence>
<gene>
    <name evidence="2" type="ORF">NNC64_01285</name>
</gene>
<dbReference type="AlphaFoldDB" id="A0AAW5IFN5"/>
<comment type="caution">
    <text evidence="2">The sequence shown here is derived from an EMBL/GenBank/DDBJ whole genome shotgun (WGS) entry which is preliminary data.</text>
</comment>
<protein>
    <recommendedName>
        <fullName evidence="4">Lipoprotein</fullName>
    </recommendedName>
</protein>
<keyword evidence="1" id="KW-0732">Signal</keyword>
<dbReference type="Proteomes" id="UP001205531">
    <property type="component" value="Unassembled WGS sequence"/>
</dbReference>
<dbReference type="EMBL" id="JANDWZ010000001">
    <property type="protein sequence ID" value="MCP9563209.1"/>
    <property type="molecule type" value="Genomic_DNA"/>
</dbReference>
<proteinExistence type="predicted"/>
<evidence type="ECO:0008006" key="4">
    <source>
        <dbReference type="Google" id="ProtNLM"/>
    </source>
</evidence>
<dbReference type="RefSeq" id="WP_254950036.1">
    <property type="nucleotide sequence ID" value="NZ_JANDWY010000001.1"/>
</dbReference>
<accession>A0AAW5IFN5</accession>
<name>A0AAW5IFN5_9BACT</name>
<evidence type="ECO:0000313" key="2">
    <source>
        <dbReference type="EMBL" id="MCP9563209.1"/>
    </source>
</evidence>
<organism evidence="2 3">
    <name type="scientific">Segatella copri</name>
    <dbReference type="NCBI Taxonomy" id="165179"/>
    <lineage>
        <taxon>Bacteria</taxon>
        <taxon>Pseudomonadati</taxon>
        <taxon>Bacteroidota</taxon>
        <taxon>Bacteroidia</taxon>
        <taxon>Bacteroidales</taxon>
        <taxon>Prevotellaceae</taxon>
        <taxon>Segatella</taxon>
    </lineage>
</organism>
<feature type="signal peptide" evidence="1">
    <location>
        <begin position="1"/>
        <end position="23"/>
    </location>
</feature>
<reference evidence="2" key="1">
    <citation type="submission" date="2022-07" db="EMBL/GenBank/DDBJ databases">
        <title>Prevotella copri.</title>
        <authorList>
            <person name="Yang C."/>
        </authorList>
    </citation>
    <scope>NUCLEOTIDE SEQUENCE</scope>
    <source>
        <strain evidence="2">HF2107</strain>
    </source>
</reference>
<dbReference type="PROSITE" id="PS51257">
    <property type="entry name" value="PROKAR_LIPOPROTEIN"/>
    <property type="match status" value="1"/>
</dbReference>
<evidence type="ECO:0000313" key="3">
    <source>
        <dbReference type="Proteomes" id="UP001205531"/>
    </source>
</evidence>